<evidence type="ECO:0000313" key="2">
    <source>
        <dbReference type="Proteomes" id="UP001164929"/>
    </source>
</evidence>
<gene>
    <name evidence="1" type="ORF">NC653_000997</name>
</gene>
<proteinExistence type="predicted"/>
<organism evidence="1 2">
    <name type="scientific">Populus alba x Populus x berolinensis</name>
    <dbReference type="NCBI Taxonomy" id="444605"/>
    <lineage>
        <taxon>Eukaryota</taxon>
        <taxon>Viridiplantae</taxon>
        <taxon>Streptophyta</taxon>
        <taxon>Embryophyta</taxon>
        <taxon>Tracheophyta</taxon>
        <taxon>Spermatophyta</taxon>
        <taxon>Magnoliopsida</taxon>
        <taxon>eudicotyledons</taxon>
        <taxon>Gunneridae</taxon>
        <taxon>Pentapetalae</taxon>
        <taxon>rosids</taxon>
        <taxon>fabids</taxon>
        <taxon>Malpighiales</taxon>
        <taxon>Salicaceae</taxon>
        <taxon>Saliceae</taxon>
        <taxon>Populus</taxon>
    </lineage>
</organism>
<dbReference type="AlphaFoldDB" id="A0AAD6RKB5"/>
<comment type="caution">
    <text evidence="1">The sequence shown here is derived from an EMBL/GenBank/DDBJ whole genome shotgun (WGS) entry which is preliminary data.</text>
</comment>
<keyword evidence="2" id="KW-1185">Reference proteome</keyword>
<protein>
    <submittedName>
        <fullName evidence="1">Uncharacterized protein</fullName>
    </submittedName>
</protein>
<evidence type="ECO:0000313" key="1">
    <source>
        <dbReference type="EMBL" id="KAJ7010414.1"/>
    </source>
</evidence>
<name>A0AAD6RKB5_9ROSI</name>
<accession>A0AAD6RKB5</accession>
<dbReference type="EMBL" id="JAQIZT010000001">
    <property type="protein sequence ID" value="KAJ7010414.1"/>
    <property type="molecule type" value="Genomic_DNA"/>
</dbReference>
<dbReference type="Proteomes" id="UP001164929">
    <property type="component" value="Chromosome 1"/>
</dbReference>
<sequence length="83" mass="9268">MLIGQHKLTLPLPIICQPPFTFTVTAQSINTVCAIRIFSRSSACLKDSNSACFSGMYALYLTPRICSHQSPRFGCLFFQLHKV</sequence>
<reference evidence="1 2" key="1">
    <citation type="journal article" date="2023" name="Mol. Ecol. Resour.">
        <title>Chromosome-level genome assembly of a triploid poplar Populus alba 'Berolinensis'.</title>
        <authorList>
            <person name="Chen S."/>
            <person name="Yu Y."/>
            <person name="Wang X."/>
            <person name="Wang S."/>
            <person name="Zhang T."/>
            <person name="Zhou Y."/>
            <person name="He R."/>
            <person name="Meng N."/>
            <person name="Wang Y."/>
            <person name="Liu W."/>
            <person name="Liu Z."/>
            <person name="Liu J."/>
            <person name="Guo Q."/>
            <person name="Huang H."/>
            <person name="Sederoff R.R."/>
            <person name="Wang G."/>
            <person name="Qu G."/>
            <person name="Chen S."/>
        </authorList>
    </citation>
    <scope>NUCLEOTIDE SEQUENCE [LARGE SCALE GENOMIC DNA]</scope>
    <source>
        <strain evidence="1">SC-2020</strain>
    </source>
</reference>